<proteinExistence type="predicted"/>
<dbReference type="InterPro" id="IPR011990">
    <property type="entry name" value="TPR-like_helical_dom_sf"/>
</dbReference>
<keyword evidence="5" id="KW-1185">Reference proteome</keyword>
<feature type="region of interest" description="Disordered" evidence="2">
    <location>
        <begin position="193"/>
        <end position="313"/>
    </location>
</feature>
<dbReference type="InterPro" id="IPR019734">
    <property type="entry name" value="TPR_rpt"/>
</dbReference>
<organism evidence="4 5">
    <name type="scientific">Schaalia odontolytica</name>
    <dbReference type="NCBI Taxonomy" id="1660"/>
    <lineage>
        <taxon>Bacteria</taxon>
        <taxon>Bacillati</taxon>
        <taxon>Actinomycetota</taxon>
        <taxon>Actinomycetes</taxon>
        <taxon>Actinomycetales</taxon>
        <taxon>Actinomycetaceae</taxon>
        <taxon>Schaalia</taxon>
    </lineage>
</organism>
<dbReference type="GeneID" id="93758418"/>
<feature type="compositionally biased region" description="Basic and acidic residues" evidence="2">
    <location>
        <begin position="279"/>
        <end position="307"/>
    </location>
</feature>
<feature type="compositionally biased region" description="Basic and acidic residues" evidence="2">
    <location>
        <begin position="225"/>
        <end position="238"/>
    </location>
</feature>
<dbReference type="AlphaFoldDB" id="A0A2X0U2Q7"/>
<dbReference type="PROSITE" id="PS50005">
    <property type="entry name" value="TPR"/>
    <property type="match status" value="1"/>
</dbReference>
<feature type="transmembrane region" description="Helical" evidence="3">
    <location>
        <begin position="51"/>
        <end position="74"/>
    </location>
</feature>
<keyword evidence="3" id="KW-1133">Transmembrane helix</keyword>
<evidence type="ECO:0000256" key="2">
    <source>
        <dbReference type="SAM" id="MobiDB-lite"/>
    </source>
</evidence>
<evidence type="ECO:0000313" key="5">
    <source>
        <dbReference type="Proteomes" id="UP000250192"/>
    </source>
</evidence>
<dbReference type="EMBL" id="UAPR01000002">
    <property type="protein sequence ID" value="SPT55446.1"/>
    <property type="molecule type" value="Genomic_DNA"/>
</dbReference>
<protein>
    <submittedName>
        <fullName evidence="4">Uncharacterized protein</fullName>
    </submittedName>
</protein>
<feature type="repeat" description="TPR" evidence="1">
    <location>
        <begin position="108"/>
        <end position="141"/>
    </location>
</feature>
<gene>
    <name evidence="4" type="ORF">NCTC9935_00952</name>
</gene>
<keyword evidence="1" id="KW-0802">TPR repeat</keyword>
<evidence type="ECO:0000256" key="3">
    <source>
        <dbReference type="SAM" id="Phobius"/>
    </source>
</evidence>
<dbReference type="SUPFAM" id="SSF48452">
    <property type="entry name" value="TPR-like"/>
    <property type="match status" value="1"/>
</dbReference>
<keyword evidence="3" id="KW-0472">Membrane</keyword>
<evidence type="ECO:0000256" key="1">
    <source>
        <dbReference type="PROSITE-ProRule" id="PRU00339"/>
    </source>
</evidence>
<name>A0A2X0U2Q7_9ACTO</name>
<reference evidence="4 5" key="1">
    <citation type="submission" date="2018-06" db="EMBL/GenBank/DDBJ databases">
        <authorList>
            <consortium name="Pathogen Informatics"/>
            <person name="Doyle S."/>
        </authorList>
    </citation>
    <scope>NUCLEOTIDE SEQUENCE [LARGE SCALE GENOMIC DNA]</scope>
    <source>
        <strain evidence="4 5">NCTC9935</strain>
    </source>
</reference>
<feature type="compositionally biased region" description="Low complexity" evidence="2">
    <location>
        <begin position="244"/>
        <end position="261"/>
    </location>
</feature>
<dbReference type="Proteomes" id="UP000250192">
    <property type="component" value="Unassembled WGS sequence"/>
</dbReference>
<dbReference type="OrthoDB" id="3252011at2"/>
<dbReference type="RefSeq" id="WP_111823457.1">
    <property type="nucleotide sequence ID" value="NZ_CBDERX010000061.1"/>
</dbReference>
<accession>A0A2X0U2Q7</accession>
<keyword evidence="3" id="KW-0812">Transmembrane</keyword>
<feature type="compositionally biased region" description="Low complexity" evidence="2">
    <location>
        <begin position="200"/>
        <end position="222"/>
    </location>
</feature>
<sequence length="313" mass="34879">MPSNDNIPEEDLLPFGALQGGPVDASLRERLGQATSGKQKVQRSPRALRPLWFSIPILVIVLMIAGYLIGLRLWSQSSLKQWQASDYETAQAGYEGQRTWTGIGIEAWVAHYNLGTTLVRQDRLDEGVEELRAAFELVPKAREVQPGRLEPFSYECRVRVNLAIGLEIQGDKLRSSGSTGNAVSFYQEAQDTISPCQTASGSSGQSGDQNQSSGQSGSESNNPADENKERVEEKKQQSEEESEGQSGTQDQQQQQDQQADPTPTPSPTENPYEGEDEEQKERREQLQEQNKERERDRRDSQDGRRDGNPNGAW</sequence>
<evidence type="ECO:0000313" key="4">
    <source>
        <dbReference type="EMBL" id="SPT55446.1"/>
    </source>
</evidence>